<dbReference type="PANTHER" id="PTHR46124:SF3">
    <property type="entry name" value="HYDROLASE"/>
    <property type="match status" value="1"/>
</dbReference>
<dbReference type="PIRSF" id="PIRSF005902">
    <property type="entry name" value="DNase_TatD"/>
    <property type="match status" value="1"/>
</dbReference>
<dbReference type="GO" id="GO:0016788">
    <property type="term" value="F:hydrolase activity, acting on ester bonds"/>
    <property type="evidence" value="ECO:0007669"/>
    <property type="project" value="InterPro"/>
</dbReference>
<feature type="binding site" evidence="4">
    <location>
        <position position="215"/>
    </location>
    <ligand>
        <name>a divalent metal cation</name>
        <dbReference type="ChEBI" id="CHEBI:60240"/>
        <label>1</label>
    </ligand>
</feature>
<dbReference type="RefSeq" id="WP_116017000.1">
    <property type="nucleotide sequence ID" value="NZ_QUOT01000001.1"/>
</dbReference>
<dbReference type="Gene3D" id="3.20.20.140">
    <property type="entry name" value="Metal-dependent hydrolases"/>
    <property type="match status" value="1"/>
</dbReference>
<dbReference type="Proteomes" id="UP000256899">
    <property type="component" value="Unassembled WGS sequence"/>
</dbReference>
<dbReference type="EMBL" id="QUOT01000001">
    <property type="protein sequence ID" value="REL31849.1"/>
    <property type="molecule type" value="Genomic_DNA"/>
</dbReference>
<dbReference type="FunFam" id="3.20.20.140:FF:000005">
    <property type="entry name" value="TatD family hydrolase"/>
    <property type="match status" value="1"/>
</dbReference>
<comment type="similarity">
    <text evidence="1">Belongs to the metallo-dependent hydrolases superfamily. TatD-type hydrolase family.</text>
</comment>
<feature type="binding site" evidence="4">
    <location>
        <position position="8"/>
    </location>
    <ligand>
        <name>a divalent metal cation</name>
        <dbReference type="ChEBI" id="CHEBI:60240"/>
        <label>1</label>
    </ligand>
</feature>
<evidence type="ECO:0000256" key="1">
    <source>
        <dbReference type="ARBA" id="ARBA00009275"/>
    </source>
</evidence>
<dbReference type="PANTHER" id="PTHR46124">
    <property type="entry name" value="D-AMINOACYL-TRNA DEACYLASE"/>
    <property type="match status" value="1"/>
</dbReference>
<feature type="binding site" evidence="4">
    <location>
        <position position="165"/>
    </location>
    <ligand>
        <name>a divalent metal cation</name>
        <dbReference type="ChEBI" id="CHEBI:60240"/>
        <label>2</label>
    </ligand>
</feature>
<dbReference type="InterPro" id="IPR001130">
    <property type="entry name" value="TatD-like"/>
</dbReference>
<dbReference type="GO" id="GO:0005829">
    <property type="term" value="C:cytosol"/>
    <property type="evidence" value="ECO:0007669"/>
    <property type="project" value="TreeGrafter"/>
</dbReference>
<protein>
    <submittedName>
        <fullName evidence="5">TatD family deoxyribonuclease</fullName>
    </submittedName>
</protein>
<dbReference type="InterPro" id="IPR032466">
    <property type="entry name" value="Metal_Hydrolase"/>
</dbReference>
<gene>
    <name evidence="5" type="ORF">DXX94_14610</name>
</gene>
<evidence type="ECO:0000256" key="4">
    <source>
        <dbReference type="PIRSR" id="PIRSR005902-1"/>
    </source>
</evidence>
<feature type="binding site" evidence="4">
    <location>
        <position position="99"/>
    </location>
    <ligand>
        <name>a divalent metal cation</name>
        <dbReference type="ChEBI" id="CHEBI:60240"/>
        <label>1</label>
    </ligand>
</feature>
<feature type="binding site" evidence="4">
    <location>
        <position position="10"/>
    </location>
    <ligand>
        <name>a divalent metal cation</name>
        <dbReference type="ChEBI" id="CHEBI:60240"/>
        <label>1</label>
    </ligand>
</feature>
<reference evidence="6" key="1">
    <citation type="submission" date="2018-08" db="EMBL/GenBank/DDBJ databases">
        <title>Thalassotalea euphylliae genome.</title>
        <authorList>
            <person name="Summers S."/>
            <person name="Rice S.A."/>
            <person name="Freckelton M.L."/>
            <person name="Nedved B.T."/>
            <person name="Hadfield M.G."/>
        </authorList>
    </citation>
    <scope>NUCLEOTIDE SEQUENCE [LARGE SCALE GENOMIC DNA]</scope>
    <source>
        <strain evidence="6">H3</strain>
    </source>
</reference>
<dbReference type="SUPFAM" id="SSF51556">
    <property type="entry name" value="Metallo-dependent hydrolases"/>
    <property type="match status" value="1"/>
</dbReference>
<keyword evidence="6" id="KW-1185">Reference proteome</keyword>
<dbReference type="InterPro" id="IPR018228">
    <property type="entry name" value="DNase_TatD-rel_CS"/>
</dbReference>
<evidence type="ECO:0000313" key="6">
    <source>
        <dbReference type="Proteomes" id="UP000256899"/>
    </source>
</evidence>
<proteinExistence type="inferred from homology"/>
<feature type="binding site" evidence="4">
    <location>
        <position position="141"/>
    </location>
    <ligand>
        <name>a divalent metal cation</name>
        <dbReference type="ChEBI" id="CHEBI:60240"/>
        <label>2</label>
    </ligand>
</feature>
<organism evidence="5 6">
    <name type="scientific">Thalassotalea euphylliae</name>
    <dbReference type="NCBI Taxonomy" id="1655234"/>
    <lineage>
        <taxon>Bacteria</taxon>
        <taxon>Pseudomonadati</taxon>
        <taxon>Pseudomonadota</taxon>
        <taxon>Gammaproteobacteria</taxon>
        <taxon>Alteromonadales</taxon>
        <taxon>Colwelliaceae</taxon>
        <taxon>Thalassotalea</taxon>
    </lineage>
</organism>
<evidence type="ECO:0000256" key="2">
    <source>
        <dbReference type="ARBA" id="ARBA00022723"/>
    </source>
</evidence>
<dbReference type="Pfam" id="PF01026">
    <property type="entry name" value="TatD_DNase"/>
    <property type="match status" value="1"/>
</dbReference>
<evidence type="ECO:0000313" key="5">
    <source>
        <dbReference type="EMBL" id="REL31849.1"/>
    </source>
</evidence>
<dbReference type="PROSITE" id="PS01091">
    <property type="entry name" value="TATD_3"/>
    <property type="match status" value="1"/>
</dbReference>
<keyword evidence="2 4" id="KW-0479">Metal-binding</keyword>
<dbReference type="CDD" id="cd01310">
    <property type="entry name" value="TatD_DNAse"/>
    <property type="match status" value="1"/>
</dbReference>
<name>A0A3E0U4Y2_9GAMM</name>
<sequence>MLTFTDSHCHLDFDELSQSLDEVLTTCEAQQIKRIIVPSIGPQNWQQVLSLPAQMISSVDLYPCLGIHPWFLDGLADDAIEQLDKLIAEHKASLIALGEMGIDGTIAKDSKEPTQHLNQQIAIFEQQLELAKQHQLPVIVHHRRSHPEVVRSLKAAKLSRGGIIHAFSGSYQQAKQYLDLGFLLGIGGTITYPRATKTINTVKKLPIESLVLETDAPAMPLAGFQGLANHPKHVVDVFDALANLRSEDKCMLSEQIEANINRLFNL</sequence>
<dbReference type="GO" id="GO:0046872">
    <property type="term" value="F:metal ion binding"/>
    <property type="evidence" value="ECO:0007669"/>
    <property type="project" value="UniProtKB-KW"/>
</dbReference>
<comment type="caution">
    <text evidence="5">The sequence shown here is derived from an EMBL/GenBank/DDBJ whole genome shotgun (WGS) entry which is preliminary data.</text>
</comment>
<evidence type="ECO:0000256" key="3">
    <source>
        <dbReference type="ARBA" id="ARBA00022801"/>
    </source>
</evidence>
<dbReference type="AlphaFoldDB" id="A0A3E0U4Y2"/>
<keyword evidence="3" id="KW-0378">Hydrolase</keyword>
<accession>A0A3E0U4Y2</accession>